<dbReference type="Pfam" id="PF13280">
    <property type="entry name" value="WYL"/>
    <property type="match status" value="1"/>
</dbReference>
<dbReference type="Proteomes" id="UP000274762">
    <property type="component" value="Unassembled WGS sequence"/>
</dbReference>
<dbReference type="AlphaFoldDB" id="A0A495K2M1"/>
<dbReference type="PANTHER" id="PTHR34580">
    <property type="match status" value="1"/>
</dbReference>
<dbReference type="RefSeq" id="WP_062798145.1">
    <property type="nucleotide sequence ID" value="NZ_CBCRXS010000002.1"/>
</dbReference>
<accession>A0A495K2M1</accession>
<evidence type="ECO:0000259" key="2">
    <source>
        <dbReference type="Pfam" id="PF25583"/>
    </source>
</evidence>
<dbReference type="InterPro" id="IPR051534">
    <property type="entry name" value="CBASS_pafABC_assoc_protein"/>
</dbReference>
<dbReference type="OrthoDB" id="3268930at2"/>
<protein>
    <submittedName>
        <fullName evidence="3">Proteasome accessory factor B</fullName>
    </submittedName>
</protein>
<dbReference type="PANTHER" id="PTHR34580:SF3">
    <property type="entry name" value="PROTEIN PAFB"/>
    <property type="match status" value="1"/>
</dbReference>
<gene>
    <name evidence="3" type="ORF">DFJ75_2316</name>
</gene>
<feature type="domain" description="WYL" evidence="1">
    <location>
        <begin position="153"/>
        <end position="220"/>
    </location>
</feature>
<feature type="domain" description="WCX" evidence="2">
    <location>
        <begin position="251"/>
        <end position="326"/>
    </location>
</feature>
<name>A0A495K2M1_WILMA</name>
<proteinExistence type="predicted"/>
<evidence type="ECO:0000259" key="1">
    <source>
        <dbReference type="Pfam" id="PF13280"/>
    </source>
</evidence>
<organism evidence="3 4">
    <name type="scientific">Williamsia marianensis</name>
    <dbReference type="NCBI Taxonomy" id="85044"/>
    <lineage>
        <taxon>Bacteria</taxon>
        <taxon>Bacillati</taxon>
        <taxon>Actinomycetota</taxon>
        <taxon>Actinomycetes</taxon>
        <taxon>Mycobacteriales</taxon>
        <taxon>Nocardiaceae</taxon>
        <taxon>Williamsia</taxon>
    </lineage>
</organism>
<dbReference type="GO" id="GO:0000502">
    <property type="term" value="C:proteasome complex"/>
    <property type="evidence" value="ECO:0007669"/>
    <property type="project" value="UniProtKB-KW"/>
</dbReference>
<dbReference type="EMBL" id="RBKV01000001">
    <property type="protein sequence ID" value="RKR95496.1"/>
    <property type="molecule type" value="Genomic_DNA"/>
</dbReference>
<dbReference type="Pfam" id="PF25583">
    <property type="entry name" value="WCX"/>
    <property type="match status" value="1"/>
</dbReference>
<dbReference type="InterPro" id="IPR026881">
    <property type="entry name" value="WYL_dom"/>
</dbReference>
<sequence>MAINKVERLMNLVICLLATRQYLSADQIRSSVAGYQDSKSDEAFNRMFERDKTELRDLGIPLETGRSSGFSPVDGYRINRESYELPDIDLDTDEAAAVALAAALWDTPELAATSNSALMKLRAAGVQMDSESAFDAGATAIHSSAPRGIGSPEVLGTLLAALEESRPVRFEHRSSRTAPYVTRTVEPWGVVTHQGRWYLVGHDRDRGQTRTFRLTRIATVSPFGKPGDVARPGDVDLRAIVGAAVDRSGPAVTAHVWVAAERAAGLRRMAKGEEPGDHNGRQGSVLQIEMRSVDGLTRQVLAAGTDAVVIDPPELRNTVVDGLKSLAGVSS</sequence>
<dbReference type="PROSITE" id="PS52050">
    <property type="entry name" value="WYL"/>
    <property type="match status" value="1"/>
</dbReference>
<keyword evidence="3" id="KW-0647">Proteasome</keyword>
<reference evidence="3 4" key="1">
    <citation type="submission" date="2018-10" db="EMBL/GenBank/DDBJ databases">
        <title>Sequencing the genomes of 1000 actinobacteria strains.</title>
        <authorList>
            <person name="Klenk H.-P."/>
        </authorList>
    </citation>
    <scope>NUCLEOTIDE SEQUENCE [LARGE SCALE GENOMIC DNA]</scope>
    <source>
        <strain evidence="3 4">DSM 44343</strain>
    </source>
</reference>
<comment type="caution">
    <text evidence="3">The sequence shown here is derived from an EMBL/GenBank/DDBJ whole genome shotgun (WGS) entry which is preliminary data.</text>
</comment>
<dbReference type="InterPro" id="IPR057727">
    <property type="entry name" value="WCX_dom"/>
</dbReference>
<evidence type="ECO:0000313" key="3">
    <source>
        <dbReference type="EMBL" id="RKR95496.1"/>
    </source>
</evidence>
<evidence type="ECO:0000313" key="4">
    <source>
        <dbReference type="Proteomes" id="UP000274762"/>
    </source>
</evidence>